<accession>A0A2J7RCI0</accession>
<name>A0A2J7RCI0_9NEOP</name>
<feature type="compositionally biased region" description="Basic and acidic residues" evidence="1">
    <location>
        <begin position="85"/>
        <end position="134"/>
    </location>
</feature>
<evidence type="ECO:0000256" key="1">
    <source>
        <dbReference type="SAM" id="MobiDB-lite"/>
    </source>
</evidence>
<feature type="region of interest" description="Disordered" evidence="1">
    <location>
        <begin position="22"/>
        <end position="276"/>
    </location>
</feature>
<dbReference type="InParanoid" id="A0A2J7RCI0"/>
<protein>
    <submittedName>
        <fullName evidence="3">Uncharacterized protein</fullName>
    </submittedName>
</protein>
<dbReference type="EMBL" id="NEVH01005885">
    <property type="protein sequence ID" value="PNF38547.1"/>
    <property type="molecule type" value="Genomic_DNA"/>
</dbReference>
<feature type="compositionally biased region" description="Basic and acidic residues" evidence="1">
    <location>
        <begin position="171"/>
        <end position="191"/>
    </location>
</feature>
<feature type="signal peptide" evidence="2">
    <location>
        <begin position="1"/>
        <end position="21"/>
    </location>
</feature>
<evidence type="ECO:0000256" key="2">
    <source>
        <dbReference type="SAM" id="SignalP"/>
    </source>
</evidence>
<comment type="caution">
    <text evidence="3">The sequence shown here is derived from an EMBL/GenBank/DDBJ whole genome shotgun (WGS) entry which is preliminary data.</text>
</comment>
<feature type="compositionally biased region" description="Basic and acidic residues" evidence="1">
    <location>
        <begin position="48"/>
        <end position="63"/>
    </location>
</feature>
<sequence>MALRTVTWFLIIGCLAAVAVSAPTSVEDSSSEESTTVGAATLPGTLPENKKTKRETDKQEAQKPETPVEDWKKPTESSYTAPPKANDRLSRAADEQKPQSETDKSSEENSHSKEDEIKNPQKRETGQKKDDLKKPAPTQSKPEIKRPQRDLAGVGETQKKAEGSQPTPNPDVKKEEKRQKRHVEQDKESKKVGATKDSSFLRRPLSTIAEEPEQRAKRATSLQKPQVSRPRPNAPTNNHPGIRPQNNYLGNGRKSQQQPGGKRKPNQPGGGHGHPH</sequence>
<dbReference type="AlphaFoldDB" id="A0A2J7RCI0"/>
<feature type="compositionally biased region" description="Low complexity" evidence="1">
    <location>
        <begin position="24"/>
        <end position="37"/>
    </location>
</feature>
<gene>
    <name evidence="3" type="ORF">B7P43_G04026</name>
</gene>
<organism evidence="3 4">
    <name type="scientific">Cryptotermes secundus</name>
    <dbReference type="NCBI Taxonomy" id="105785"/>
    <lineage>
        <taxon>Eukaryota</taxon>
        <taxon>Metazoa</taxon>
        <taxon>Ecdysozoa</taxon>
        <taxon>Arthropoda</taxon>
        <taxon>Hexapoda</taxon>
        <taxon>Insecta</taxon>
        <taxon>Pterygota</taxon>
        <taxon>Neoptera</taxon>
        <taxon>Polyneoptera</taxon>
        <taxon>Dictyoptera</taxon>
        <taxon>Blattodea</taxon>
        <taxon>Blattoidea</taxon>
        <taxon>Termitoidae</taxon>
        <taxon>Kalotermitidae</taxon>
        <taxon>Cryptotermitinae</taxon>
        <taxon>Cryptotermes</taxon>
    </lineage>
</organism>
<feature type="chain" id="PRO_5014408025" evidence="2">
    <location>
        <begin position="22"/>
        <end position="276"/>
    </location>
</feature>
<dbReference type="Proteomes" id="UP000235965">
    <property type="component" value="Unassembled WGS sequence"/>
</dbReference>
<keyword evidence="4" id="KW-1185">Reference proteome</keyword>
<proteinExistence type="predicted"/>
<keyword evidence="2" id="KW-0732">Signal</keyword>
<evidence type="ECO:0000313" key="3">
    <source>
        <dbReference type="EMBL" id="PNF38547.1"/>
    </source>
</evidence>
<feature type="compositionally biased region" description="Polar residues" evidence="1">
    <location>
        <begin position="234"/>
        <end position="259"/>
    </location>
</feature>
<dbReference type="OrthoDB" id="10601393at2759"/>
<evidence type="ECO:0000313" key="4">
    <source>
        <dbReference type="Proteomes" id="UP000235965"/>
    </source>
</evidence>
<reference evidence="3 4" key="1">
    <citation type="submission" date="2017-12" db="EMBL/GenBank/DDBJ databases">
        <title>Hemimetabolous genomes reveal molecular basis of termite eusociality.</title>
        <authorList>
            <person name="Harrison M.C."/>
            <person name="Jongepier E."/>
            <person name="Robertson H.M."/>
            <person name="Arning N."/>
            <person name="Bitard-Feildel T."/>
            <person name="Chao H."/>
            <person name="Childers C.P."/>
            <person name="Dinh H."/>
            <person name="Doddapaneni H."/>
            <person name="Dugan S."/>
            <person name="Gowin J."/>
            <person name="Greiner C."/>
            <person name="Han Y."/>
            <person name="Hu H."/>
            <person name="Hughes D.S.T."/>
            <person name="Huylmans A.-K."/>
            <person name="Kemena C."/>
            <person name="Kremer L.P.M."/>
            <person name="Lee S.L."/>
            <person name="Lopez-Ezquerra A."/>
            <person name="Mallet L."/>
            <person name="Monroy-Kuhn J.M."/>
            <person name="Moser A."/>
            <person name="Murali S.C."/>
            <person name="Muzny D.M."/>
            <person name="Otani S."/>
            <person name="Piulachs M.-D."/>
            <person name="Poelchau M."/>
            <person name="Qu J."/>
            <person name="Schaub F."/>
            <person name="Wada-Katsumata A."/>
            <person name="Worley K.C."/>
            <person name="Xie Q."/>
            <person name="Ylla G."/>
            <person name="Poulsen M."/>
            <person name="Gibbs R.A."/>
            <person name="Schal C."/>
            <person name="Richards S."/>
            <person name="Belles X."/>
            <person name="Korb J."/>
            <person name="Bornberg-Bauer E."/>
        </authorList>
    </citation>
    <scope>NUCLEOTIDE SEQUENCE [LARGE SCALE GENOMIC DNA]</scope>
    <source>
        <tissue evidence="3">Whole body</tissue>
    </source>
</reference>